<dbReference type="GO" id="GO:0005524">
    <property type="term" value="F:ATP binding"/>
    <property type="evidence" value="ECO:0007669"/>
    <property type="project" value="UniProtKB-KW"/>
</dbReference>
<dbReference type="Proteomes" id="UP000315753">
    <property type="component" value="Unassembled WGS sequence"/>
</dbReference>
<evidence type="ECO:0000256" key="3">
    <source>
        <dbReference type="ARBA" id="ARBA00022840"/>
    </source>
</evidence>
<evidence type="ECO:0000313" key="5">
    <source>
        <dbReference type="EMBL" id="TQE88409.1"/>
    </source>
</evidence>
<dbReference type="OrthoDB" id="2052561at2"/>
<dbReference type="InterPro" id="IPR028350">
    <property type="entry name" value="DNAC/IstB-like"/>
</dbReference>
<dbReference type="InterPro" id="IPR027417">
    <property type="entry name" value="P-loop_NTPase"/>
</dbReference>
<dbReference type="RefSeq" id="WP_141603333.1">
    <property type="nucleotide sequence ID" value="NZ_VIGD01000032.1"/>
</dbReference>
<dbReference type="InterPro" id="IPR047661">
    <property type="entry name" value="IstB"/>
</dbReference>
<protein>
    <submittedName>
        <fullName evidence="5">ATP-binding protein</fullName>
    </submittedName>
</protein>
<keyword evidence="6" id="KW-1185">Reference proteome</keyword>
<dbReference type="AlphaFoldDB" id="A0A540UV92"/>
<feature type="domain" description="AAA+ ATPase" evidence="4">
    <location>
        <begin position="100"/>
        <end position="235"/>
    </location>
</feature>
<dbReference type="InterPro" id="IPR002611">
    <property type="entry name" value="IstB_ATP-bd"/>
</dbReference>
<comment type="similarity">
    <text evidence="1">Belongs to the IS21/IS1162 putative ATP-binding protein family.</text>
</comment>
<evidence type="ECO:0000313" key="6">
    <source>
        <dbReference type="Proteomes" id="UP000315753"/>
    </source>
</evidence>
<dbReference type="SMART" id="SM00382">
    <property type="entry name" value="AAA"/>
    <property type="match status" value="1"/>
</dbReference>
<accession>A0A540UV92</accession>
<dbReference type="PANTHER" id="PTHR30050:SF4">
    <property type="entry name" value="ATP-BINDING PROTEIN RV3427C IN INSERTION SEQUENCE-RELATED"/>
    <property type="match status" value="1"/>
</dbReference>
<evidence type="ECO:0000256" key="2">
    <source>
        <dbReference type="ARBA" id="ARBA00022741"/>
    </source>
</evidence>
<dbReference type="CDD" id="cd00009">
    <property type="entry name" value="AAA"/>
    <property type="match status" value="1"/>
</dbReference>
<dbReference type="NCBIfam" id="NF038214">
    <property type="entry name" value="IS21_help_AAA"/>
    <property type="match status" value="1"/>
</dbReference>
<dbReference type="GO" id="GO:0006260">
    <property type="term" value="P:DNA replication"/>
    <property type="evidence" value="ECO:0007669"/>
    <property type="project" value="TreeGrafter"/>
</dbReference>
<keyword evidence="3 5" id="KW-0067">ATP-binding</keyword>
<comment type="caution">
    <text evidence="5">The sequence shown here is derived from an EMBL/GenBank/DDBJ whole genome shotgun (WGS) entry which is preliminary data.</text>
</comment>
<dbReference type="SUPFAM" id="SSF52540">
    <property type="entry name" value="P-loop containing nucleoside triphosphate hydrolases"/>
    <property type="match status" value="1"/>
</dbReference>
<dbReference type="EMBL" id="VIGD01000032">
    <property type="protein sequence ID" value="TQE88409.1"/>
    <property type="molecule type" value="Genomic_DNA"/>
</dbReference>
<keyword evidence="2" id="KW-0547">Nucleotide-binding</keyword>
<proteinExistence type="inferred from homology"/>
<evidence type="ECO:0000259" key="4">
    <source>
        <dbReference type="SMART" id="SM00382"/>
    </source>
</evidence>
<dbReference type="PIRSF" id="PIRSF003073">
    <property type="entry name" value="DNAC_TnpB_IstB"/>
    <property type="match status" value="1"/>
</dbReference>
<gene>
    <name evidence="5" type="ORF">FKZ59_13810</name>
</gene>
<sequence>MSKSVTEIQQAFKQLRLAEKAEELPELLRKAEQSSWTYLEFLEELTTFELKRREEKSIQKRLNWARFPFHKPIETFDINEQSAITERQLKQLREYQWIEQTYNIILLGPPGAGKTLLSVGLGIEAIEKGYQVYFVTMGELIQLLKTEEFINKSKIQLKRLRASDLIIIDDVMYMAMDQREATLFFQLIHQLYEQSSLILTSNRSPEEWTELVDNQGMMTAILDRLLHRVEVIHMNNESYRLKHQERIFN</sequence>
<dbReference type="InterPro" id="IPR003593">
    <property type="entry name" value="AAA+_ATPase"/>
</dbReference>
<dbReference type="PANTHER" id="PTHR30050">
    <property type="entry name" value="CHROMOSOMAL REPLICATION INITIATOR PROTEIN DNAA"/>
    <property type="match status" value="1"/>
</dbReference>
<dbReference type="Gene3D" id="3.40.50.300">
    <property type="entry name" value="P-loop containing nucleotide triphosphate hydrolases"/>
    <property type="match status" value="1"/>
</dbReference>
<reference evidence="5 6" key="1">
    <citation type="submission" date="2019-06" db="EMBL/GenBank/DDBJ databases">
        <title>Genome sequence of Ureibacillus terrenus.</title>
        <authorList>
            <person name="Maclea K.S."/>
            <person name="Simoes M."/>
        </authorList>
    </citation>
    <scope>NUCLEOTIDE SEQUENCE [LARGE SCALE GENOMIC DNA]</scope>
    <source>
        <strain evidence="5 6">ATCC BAA-384</strain>
    </source>
</reference>
<organism evidence="5 6">
    <name type="scientific">Ureibacillus terrenus</name>
    <dbReference type="NCBI Taxonomy" id="118246"/>
    <lineage>
        <taxon>Bacteria</taxon>
        <taxon>Bacillati</taxon>
        <taxon>Bacillota</taxon>
        <taxon>Bacilli</taxon>
        <taxon>Bacillales</taxon>
        <taxon>Caryophanaceae</taxon>
        <taxon>Ureibacillus</taxon>
    </lineage>
</organism>
<evidence type="ECO:0000256" key="1">
    <source>
        <dbReference type="ARBA" id="ARBA00008059"/>
    </source>
</evidence>
<name>A0A540UV92_9BACL</name>
<dbReference type="Pfam" id="PF01695">
    <property type="entry name" value="IstB_IS21"/>
    <property type="match status" value="1"/>
</dbReference>